<dbReference type="Proteomes" id="UP000002457">
    <property type="component" value="Chromosome"/>
</dbReference>
<evidence type="ECO:0000256" key="1">
    <source>
        <dbReference type="ARBA" id="ARBA00005417"/>
    </source>
</evidence>
<organism evidence="6 7">
    <name type="scientific">Methanosphaerula palustris (strain ATCC BAA-1556 / DSM 19958 / E1-9c)</name>
    <dbReference type="NCBI Taxonomy" id="521011"/>
    <lineage>
        <taxon>Archaea</taxon>
        <taxon>Methanobacteriati</taxon>
        <taxon>Methanobacteriota</taxon>
        <taxon>Stenosarchaea group</taxon>
        <taxon>Methanomicrobia</taxon>
        <taxon>Methanomicrobiales</taxon>
        <taxon>Methanoregulaceae</taxon>
        <taxon>Methanosphaerula</taxon>
    </lineage>
</organism>
<dbReference type="KEGG" id="mpl:Mpal_1252"/>
<dbReference type="PANTHER" id="PTHR42798">
    <property type="entry name" value="LIPOPROTEIN-RELEASING SYSTEM ATP-BINDING PROTEIN LOLD"/>
    <property type="match status" value="1"/>
</dbReference>
<keyword evidence="7" id="KW-1185">Reference proteome</keyword>
<keyword evidence="4" id="KW-0067">ATP-binding</keyword>
<dbReference type="InterPro" id="IPR027417">
    <property type="entry name" value="P-loop_NTPase"/>
</dbReference>
<dbReference type="OrthoDB" id="31298at2157"/>
<dbReference type="GO" id="GO:0005524">
    <property type="term" value="F:ATP binding"/>
    <property type="evidence" value="ECO:0007669"/>
    <property type="project" value="UniProtKB-KW"/>
</dbReference>
<keyword evidence="3" id="KW-0547">Nucleotide-binding</keyword>
<sequence length="234" mass="25519" precursor="true">MNALQPSDERSDQPVLLFDQVTKIYPLPAGDVVALDHVSLKVYPGEFIAIMGPSGSGKTTLLNMMGCLDIPTSGDLIINGSNVKDLSDDELTWLRRDTIGFIFQHFNLIPLLSVLENVEFPLILKCQNDECGLKPLEVLKAAGLDDVQLYTHKPSELSGGQQQRVAIARALVNDPDILLCDEPTGNLDSKTGKGIMDLLTTMNQDGKTIIMVTHDASVADYASRMIRIVDGRIA</sequence>
<dbReference type="eggNOG" id="arCOG00922">
    <property type="taxonomic scope" value="Archaea"/>
</dbReference>
<dbReference type="InterPro" id="IPR003439">
    <property type="entry name" value="ABC_transporter-like_ATP-bd"/>
</dbReference>
<dbReference type="STRING" id="521011.Mpal_1252"/>
<dbReference type="PROSITE" id="PS00211">
    <property type="entry name" value="ABC_TRANSPORTER_1"/>
    <property type="match status" value="1"/>
</dbReference>
<dbReference type="GeneID" id="7271530"/>
<dbReference type="EMBL" id="CP001338">
    <property type="protein sequence ID" value="ACL16587.1"/>
    <property type="molecule type" value="Genomic_DNA"/>
</dbReference>
<accession>B8GHI2</accession>
<protein>
    <submittedName>
        <fullName evidence="6">ABC transporter related</fullName>
    </submittedName>
</protein>
<dbReference type="TCDB" id="3.A.1.122.21">
    <property type="family name" value="the atp-binding cassette (abc) superfamily"/>
</dbReference>
<dbReference type="InterPro" id="IPR003593">
    <property type="entry name" value="AAA+_ATPase"/>
</dbReference>
<dbReference type="InterPro" id="IPR017911">
    <property type="entry name" value="MacB-like_ATP-bd"/>
</dbReference>
<evidence type="ECO:0000313" key="6">
    <source>
        <dbReference type="EMBL" id="ACL16587.1"/>
    </source>
</evidence>
<evidence type="ECO:0000256" key="4">
    <source>
        <dbReference type="ARBA" id="ARBA00022840"/>
    </source>
</evidence>
<dbReference type="CDD" id="cd03255">
    <property type="entry name" value="ABC_MJ0796_LolCDE_FtsE"/>
    <property type="match status" value="1"/>
</dbReference>
<dbReference type="InterPro" id="IPR017871">
    <property type="entry name" value="ABC_transporter-like_CS"/>
</dbReference>
<feature type="domain" description="ABC transporter" evidence="5">
    <location>
        <begin position="16"/>
        <end position="234"/>
    </location>
</feature>
<evidence type="ECO:0000313" key="7">
    <source>
        <dbReference type="Proteomes" id="UP000002457"/>
    </source>
</evidence>
<keyword evidence="2" id="KW-0813">Transport</keyword>
<dbReference type="GO" id="GO:0098796">
    <property type="term" value="C:membrane protein complex"/>
    <property type="evidence" value="ECO:0007669"/>
    <property type="project" value="UniProtKB-ARBA"/>
</dbReference>
<dbReference type="PANTHER" id="PTHR42798:SF6">
    <property type="entry name" value="CELL DIVISION ATP-BINDING PROTEIN FTSE"/>
    <property type="match status" value="1"/>
</dbReference>
<dbReference type="SMART" id="SM00382">
    <property type="entry name" value="AAA"/>
    <property type="match status" value="1"/>
</dbReference>
<proteinExistence type="inferred from homology"/>
<dbReference type="GO" id="GO:0016887">
    <property type="term" value="F:ATP hydrolysis activity"/>
    <property type="evidence" value="ECO:0007669"/>
    <property type="project" value="InterPro"/>
</dbReference>
<gene>
    <name evidence="6" type="ordered locus">Mpal_1252</name>
</gene>
<comment type="similarity">
    <text evidence="1">Belongs to the ABC transporter superfamily.</text>
</comment>
<dbReference type="Gene3D" id="3.40.50.300">
    <property type="entry name" value="P-loop containing nucleotide triphosphate hydrolases"/>
    <property type="match status" value="1"/>
</dbReference>
<evidence type="ECO:0000256" key="2">
    <source>
        <dbReference type="ARBA" id="ARBA00022448"/>
    </source>
</evidence>
<evidence type="ECO:0000256" key="3">
    <source>
        <dbReference type="ARBA" id="ARBA00022741"/>
    </source>
</evidence>
<dbReference type="AlphaFoldDB" id="B8GHI2"/>
<dbReference type="HOGENOM" id="CLU_000604_1_22_2"/>
<dbReference type="PROSITE" id="PS50893">
    <property type="entry name" value="ABC_TRANSPORTER_2"/>
    <property type="match status" value="1"/>
</dbReference>
<reference evidence="6 7" key="1">
    <citation type="journal article" date="2015" name="Genome Announc.">
        <title>Complete Genome Sequence of Methanosphaerula palustris E1-9CT, a Hydrogenotrophic Methanogen Isolated from a Minerotrophic Fen Peatland.</title>
        <authorList>
            <person name="Cadillo-Quiroz H."/>
            <person name="Browne P."/>
            <person name="Kyrpides N."/>
            <person name="Woyke T."/>
            <person name="Goodwin L."/>
            <person name="Detter C."/>
            <person name="Yavitt J.B."/>
            <person name="Zinder S.H."/>
        </authorList>
    </citation>
    <scope>NUCLEOTIDE SEQUENCE [LARGE SCALE GENOMIC DNA]</scope>
    <source>
        <strain evidence="7">ATCC BAA-1556 / DSM 19958 / E1-9c</strain>
    </source>
</reference>
<dbReference type="RefSeq" id="WP_012617906.1">
    <property type="nucleotide sequence ID" value="NC_011832.1"/>
</dbReference>
<name>B8GHI2_METPE</name>
<dbReference type="SUPFAM" id="SSF52540">
    <property type="entry name" value="P-loop containing nucleoside triphosphate hydrolases"/>
    <property type="match status" value="1"/>
</dbReference>
<dbReference type="Pfam" id="PF00005">
    <property type="entry name" value="ABC_tran"/>
    <property type="match status" value="1"/>
</dbReference>
<dbReference type="GO" id="GO:0022857">
    <property type="term" value="F:transmembrane transporter activity"/>
    <property type="evidence" value="ECO:0007669"/>
    <property type="project" value="UniProtKB-ARBA"/>
</dbReference>
<evidence type="ECO:0000259" key="5">
    <source>
        <dbReference type="PROSITE" id="PS50893"/>
    </source>
</evidence>
<dbReference type="FunFam" id="3.40.50.300:FF:000032">
    <property type="entry name" value="Export ABC transporter ATP-binding protein"/>
    <property type="match status" value="1"/>
</dbReference>